<dbReference type="Pfam" id="PF18113">
    <property type="entry name" value="Rbx_binding"/>
    <property type="match status" value="1"/>
</dbReference>
<comment type="similarity">
    <text evidence="3">Belongs to the FAD-dependent oxidoreductase family.</text>
</comment>
<dbReference type="Pfam" id="PF07992">
    <property type="entry name" value="Pyr_redox_2"/>
    <property type="match status" value="1"/>
</dbReference>
<dbReference type="PANTHER" id="PTHR43429">
    <property type="entry name" value="PYRIDINE NUCLEOTIDE-DISULFIDE OXIDOREDUCTASE DOMAIN-CONTAINING"/>
    <property type="match status" value="1"/>
</dbReference>
<dbReference type="PRINTS" id="PR00368">
    <property type="entry name" value="FADPNR"/>
</dbReference>
<keyword evidence="6" id="KW-0274">FAD</keyword>
<evidence type="ECO:0000256" key="4">
    <source>
        <dbReference type="ARBA" id="ARBA00022490"/>
    </source>
</evidence>
<dbReference type="InterPro" id="IPR036188">
    <property type="entry name" value="FAD/NAD-bd_sf"/>
</dbReference>
<evidence type="ECO:0000256" key="6">
    <source>
        <dbReference type="ARBA" id="ARBA00022827"/>
    </source>
</evidence>
<dbReference type="InterPro" id="IPR023753">
    <property type="entry name" value="FAD/NAD-binding_dom"/>
</dbReference>
<feature type="domain" description="FAD/NAD(P)-binding" evidence="9">
    <location>
        <begin position="6"/>
        <end position="278"/>
    </location>
</feature>
<keyword evidence="5" id="KW-0285">Flavoprotein</keyword>
<sequence length="400" mass="42248">MTRLPIVVVGSGMAAIALVKELRKLNAEIPVMMLTISDGAVYSKPRLSNALSQQLSPAALVQMTAQAFALEQGITTITKCSVEHIDVSRKVLHTTSGEVPYRTLVLATGCRARNPTCEGDACSNYHTLDSLESYMCMRQQLSPGHTVLVLGGGLIGCEVANDLAATCHKVLIVEAGSHLLASTVPSEIGVELEQALRRLGISLMNRRIVQRLDKSGNAIRATLSDGTKLEVNVVISSIGTTPRTELAKSAGLAVGRGIVVDQYLETSIPAIYAMGDCAEVAGVHAPFVPPLLGQARALARTLAGSPTPYVPKPVPITLKTPALPVVICPPLVSDGASWLVRKLSEGGVEALCSDYTGTLTGFALAGAACARRRSWADRLGCRLSEMSDAQAPQFNQMEVV</sequence>
<dbReference type="InterPro" id="IPR050260">
    <property type="entry name" value="FAD-bd_OxRdtase"/>
</dbReference>
<evidence type="ECO:0000259" key="9">
    <source>
        <dbReference type="Pfam" id="PF07992"/>
    </source>
</evidence>
<gene>
    <name evidence="11" type="ORF">WOB96_06100</name>
</gene>
<evidence type="ECO:0000259" key="10">
    <source>
        <dbReference type="Pfam" id="PF18113"/>
    </source>
</evidence>
<evidence type="ECO:0000256" key="5">
    <source>
        <dbReference type="ARBA" id="ARBA00022630"/>
    </source>
</evidence>
<dbReference type="Gene3D" id="3.50.50.60">
    <property type="entry name" value="FAD/NAD(P)-binding domain"/>
    <property type="match status" value="2"/>
</dbReference>
<proteinExistence type="inferred from homology"/>
<evidence type="ECO:0000313" key="11">
    <source>
        <dbReference type="EMBL" id="MEK8089335.1"/>
    </source>
</evidence>
<organism evidence="11 12">
    <name type="scientific">Thermithiobacillus plumbiphilus</name>
    <dbReference type="NCBI Taxonomy" id="1729899"/>
    <lineage>
        <taxon>Bacteria</taxon>
        <taxon>Pseudomonadati</taxon>
        <taxon>Pseudomonadota</taxon>
        <taxon>Acidithiobacillia</taxon>
        <taxon>Acidithiobacillales</taxon>
        <taxon>Thermithiobacillaceae</taxon>
        <taxon>Thermithiobacillus</taxon>
    </lineage>
</organism>
<keyword evidence="4" id="KW-0963">Cytoplasm</keyword>
<name>A0ABU9D716_9PROT</name>
<evidence type="ECO:0000256" key="3">
    <source>
        <dbReference type="ARBA" id="ARBA00006442"/>
    </source>
</evidence>
<dbReference type="Proteomes" id="UP001446205">
    <property type="component" value="Unassembled WGS sequence"/>
</dbReference>
<comment type="caution">
    <text evidence="11">The sequence shown here is derived from an EMBL/GenBank/DDBJ whole genome shotgun (WGS) entry which is preliminary data.</text>
</comment>
<evidence type="ECO:0000256" key="8">
    <source>
        <dbReference type="ARBA" id="ARBA00023027"/>
    </source>
</evidence>
<evidence type="ECO:0000256" key="2">
    <source>
        <dbReference type="ARBA" id="ARBA00004496"/>
    </source>
</evidence>
<dbReference type="EMBL" id="JBBPCO010000004">
    <property type="protein sequence ID" value="MEK8089335.1"/>
    <property type="molecule type" value="Genomic_DNA"/>
</dbReference>
<comment type="subcellular location">
    <subcellularLocation>
        <location evidence="2">Cytoplasm</location>
    </subcellularLocation>
</comment>
<dbReference type="Gene3D" id="3.30.390.120">
    <property type="match status" value="1"/>
</dbReference>
<dbReference type="PRINTS" id="PR00469">
    <property type="entry name" value="PNDRDTASEII"/>
</dbReference>
<keyword evidence="7" id="KW-0560">Oxidoreductase</keyword>
<keyword evidence="8" id="KW-0520">NAD</keyword>
<evidence type="ECO:0000256" key="1">
    <source>
        <dbReference type="ARBA" id="ARBA00001974"/>
    </source>
</evidence>
<dbReference type="SUPFAM" id="SSF51905">
    <property type="entry name" value="FAD/NAD(P)-binding domain"/>
    <property type="match status" value="1"/>
</dbReference>
<evidence type="ECO:0000313" key="12">
    <source>
        <dbReference type="Proteomes" id="UP001446205"/>
    </source>
</evidence>
<reference evidence="11 12" key="1">
    <citation type="submission" date="2024-04" db="EMBL/GenBank/DDBJ databases">
        <authorList>
            <person name="Abashina T."/>
            <person name="Shaikin A."/>
        </authorList>
    </citation>
    <scope>NUCLEOTIDE SEQUENCE [LARGE SCALE GENOMIC DNA]</scope>
    <source>
        <strain evidence="11 12">AAFK</strain>
    </source>
</reference>
<feature type="domain" description="Rubredoxin binding" evidence="10">
    <location>
        <begin position="312"/>
        <end position="378"/>
    </location>
</feature>
<dbReference type="PANTHER" id="PTHR43429:SF3">
    <property type="entry name" value="NITRITE REDUCTASE [NAD(P)H]"/>
    <property type="match status" value="1"/>
</dbReference>
<accession>A0ABU9D716</accession>
<dbReference type="InterPro" id="IPR041364">
    <property type="entry name" value="Rbx-bd"/>
</dbReference>
<comment type="cofactor">
    <cofactor evidence="1">
        <name>FAD</name>
        <dbReference type="ChEBI" id="CHEBI:57692"/>
    </cofactor>
</comment>
<evidence type="ECO:0000256" key="7">
    <source>
        <dbReference type="ARBA" id="ARBA00023002"/>
    </source>
</evidence>
<protein>
    <submittedName>
        <fullName evidence="11">FAD-dependent oxidoreductase</fullName>
    </submittedName>
</protein>
<dbReference type="RefSeq" id="WP_341370393.1">
    <property type="nucleotide sequence ID" value="NZ_JBBPCO010000004.1"/>
</dbReference>
<keyword evidence="12" id="KW-1185">Reference proteome</keyword>